<dbReference type="PIRSF" id="PIRSF016661">
    <property type="entry name" value="BioY"/>
    <property type="match status" value="1"/>
</dbReference>
<evidence type="ECO:0000256" key="3">
    <source>
        <dbReference type="ARBA" id="ARBA00022448"/>
    </source>
</evidence>
<feature type="transmembrane region" description="Helical" evidence="9">
    <location>
        <begin position="12"/>
        <end position="31"/>
    </location>
</feature>
<feature type="transmembrane region" description="Helical" evidence="9">
    <location>
        <begin position="37"/>
        <end position="54"/>
    </location>
</feature>
<dbReference type="Pfam" id="PF02632">
    <property type="entry name" value="BioY"/>
    <property type="match status" value="1"/>
</dbReference>
<evidence type="ECO:0000256" key="4">
    <source>
        <dbReference type="ARBA" id="ARBA00022475"/>
    </source>
</evidence>
<dbReference type="Proteomes" id="UP000186004">
    <property type="component" value="Unassembled WGS sequence"/>
</dbReference>
<keyword evidence="5 9" id="KW-0812">Transmembrane</keyword>
<comment type="similarity">
    <text evidence="2 8">Belongs to the BioY family.</text>
</comment>
<dbReference type="STRING" id="1198245.SAMN05444858_10532"/>
<feature type="transmembrane region" description="Helical" evidence="9">
    <location>
        <begin position="164"/>
        <end position="181"/>
    </location>
</feature>
<feature type="transmembrane region" description="Helical" evidence="9">
    <location>
        <begin position="84"/>
        <end position="109"/>
    </location>
</feature>
<dbReference type="RefSeq" id="WP_076470006.1">
    <property type="nucleotide sequence ID" value="NZ_FTNF01000005.1"/>
</dbReference>
<organism evidence="10 11">
    <name type="scientific">Micromonospora avicenniae</name>
    <dbReference type="NCBI Taxonomy" id="1198245"/>
    <lineage>
        <taxon>Bacteria</taxon>
        <taxon>Bacillati</taxon>
        <taxon>Actinomycetota</taxon>
        <taxon>Actinomycetes</taxon>
        <taxon>Micromonosporales</taxon>
        <taxon>Micromonosporaceae</taxon>
        <taxon>Micromonospora</taxon>
    </lineage>
</organism>
<dbReference type="InterPro" id="IPR003784">
    <property type="entry name" value="BioY"/>
</dbReference>
<dbReference type="EMBL" id="FTNF01000005">
    <property type="protein sequence ID" value="SIQ91096.1"/>
    <property type="molecule type" value="Genomic_DNA"/>
</dbReference>
<evidence type="ECO:0000256" key="2">
    <source>
        <dbReference type="ARBA" id="ARBA00010692"/>
    </source>
</evidence>
<accession>A0A1N6WM35</accession>
<keyword evidence="3 8" id="KW-0813">Transport</keyword>
<dbReference type="PANTHER" id="PTHR34295">
    <property type="entry name" value="BIOTIN TRANSPORTER BIOY"/>
    <property type="match status" value="1"/>
</dbReference>
<dbReference type="GO" id="GO:0015225">
    <property type="term" value="F:biotin transmembrane transporter activity"/>
    <property type="evidence" value="ECO:0007669"/>
    <property type="project" value="UniProtKB-UniRule"/>
</dbReference>
<keyword evidence="4 8" id="KW-1003">Cell membrane</keyword>
<keyword evidence="7 8" id="KW-0472">Membrane</keyword>
<evidence type="ECO:0000256" key="6">
    <source>
        <dbReference type="ARBA" id="ARBA00022989"/>
    </source>
</evidence>
<evidence type="ECO:0000313" key="10">
    <source>
        <dbReference type="EMBL" id="SIQ91096.1"/>
    </source>
</evidence>
<evidence type="ECO:0000313" key="11">
    <source>
        <dbReference type="Proteomes" id="UP000186004"/>
    </source>
</evidence>
<feature type="transmembrane region" description="Helical" evidence="9">
    <location>
        <begin position="121"/>
        <end position="144"/>
    </location>
</feature>
<feature type="transmembrane region" description="Helical" evidence="9">
    <location>
        <begin position="61"/>
        <end position="78"/>
    </location>
</feature>
<comment type="subcellular location">
    <subcellularLocation>
        <location evidence="1 8">Cell membrane</location>
        <topology evidence="1 8">Multi-pass membrane protein</topology>
    </subcellularLocation>
</comment>
<keyword evidence="11" id="KW-1185">Reference proteome</keyword>
<evidence type="ECO:0000256" key="1">
    <source>
        <dbReference type="ARBA" id="ARBA00004651"/>
    </source>
</evidence>
<dbReference type="AlphaFoldDB" id="A0A1N6WM35"/>
<gene>
    <name evidence="10" type="ORF">SAMN05444858_10532</name>
</gene>
<evidence type="ECO:0000256" key="8">
    <source>
        <dbReference type="PIRNR" id="PIRNR016661"/>
    </source>
</evidence>
<evidence type="ECO:0000256" key="7">
    <source>
        <dbReference type="ARBA" id="ARBA00023136"/>
    </source>
</evidence>
<dbReference type="Gene3D" id="1.10.1760.20">
    <property type="match status" value="1"/>
</dbReference>
<evidence type="ECO:0000256" key="5">
    <source>
        <dbReference type="ARBA" id="ARBA00022692"/>
    </source>
</evidence>
<proteinExistence type="inferred from homology"/>
<name>A0A1N6WM35_9ACTN</name>
<reference evidence="10 11" key="1">
    <citation type="submission" date="2017-01" db="EMBL/GenBank/DDBJ databases">
        <authorList>
            <person name="Mah S.A."/>
            <person name="Swanson W.J."/>
            <person name="Moy G.W."/>
            <person name="Vacquier V.D."/>
        </authorList>
    </citation>
    <scope>NUCLEOTIDE SEQUENCE [LARGE SCALE GENOMIC DNA]</scope>
    <source>
        <strain evidence="10 11">DSM 45758</strain>
    </source>
</reference>
<sequence length="207" mass="21167">MERRRGLDTRDVTRIVVFAAILAVLGIPGAIPVFGGAVPITAQTLGVMLAGAILGRWRGAAAVTLFLVLVLAGLPLLSGGRGGAGVFVGPSAGFLFGWIAGAFVVGAIVRFGNRPPTWWRTALGCFIGGALVVYAVGIPVQALVTRLPLAKTALSSAAFLPGDLLKVVIAAAVAMALWRAYPRAFGAETAAASRPQAARPKTDAGVR</sequence>
<protein>
    <recommendedName>
        <fullName evidence="8">Biotin transporter</fullName>
    </recommendedName>
</protein>
<dbReference type="GO" id="GO:0005886">
    <property type="term" value="C:plasma membrane"/>
    <property type="evidence" value="ECO:0007669"/>
    <property type="project" value="UniProtKB-SubCell"/>
</dbReference>
<keyword evidence="6 9" id="KW-1133">Transmembrane helix</keyword>
<evidence type="ECO:0000256" key="9">
    <source>
        <dbReference type="SAM" id="Phobius"/>
    </source>
</evidence>
<dbReference type="PANTHER" id="PTHR34295:SF4">
    <property type="entry name" value="BIOTIN TRANSPORTER BIOY-RELATED"/>
    <property type="match status" value="1"/>
</dbReference>
<dbReference type="OrthoDB" id="9803495at2"/>